<comment type="caution">
    <text evidence="3">The sequence shown here is derived from an EMBL/GenBank/DDBJ whole genome shotgun (WGS) entry which is preliminary data.</text>
</comment>
<keyword evidence="4" id="KW-1185">Reference proteome</keyword>
<dbReference type="GeneID" id="27720556"/>
<dbReference type="KEGG" id="sapo:SAPIO_CDS1484"/>
<protein>
    <submittedName>
        <fullName evidence="3">Uncharacterized protein</fullName>
    </submittedName>
</protein>
<dbReference type="OrthoDB" id="2596908at2759"/>
<keyword evidence="2" id="KW-0732">Signal</keyword>
<accession>A0A084GEE5</accession>
<dbReference type="HOGENOM" id="CLU_050091_0_0_1"/>
<dbReference type="RefSeq" id="XP_016645506.1">
    <property type="nucleotide sequence ID" value="XM_016784749.1"/>
</dbReference>
<dbReference type="AlphaFoldDB" id="A0A084GEE5"/>
<evidence type="ECO:0000313" key="4">
    <source>
        <dbReference type="Proteomes" id="UP000028545"/>
    </source>
</evidence>
<feature type="chain" id="PRO_5001775754" evidence="2">
    <location>
        <begin position="22"/>
        <end position="337"/>
    </location>
</feature>
<dbReference type="EMBL" id="JOWA01000066">
    <property type="protein sequence ID" value="KEZ45707.1"/>
    <property type="molecule type" value="Genomic_DNA"/>
</dbReference>
<evidence type="ECO:0000313" key="3">
    <source>
        <dbReference type="EMBL" id="KEZ45707.1"/>
    </source>
</evidence>
<dbReference type="Proteomes" id="UP000028545">
    <property type="component" value="Unassembled WGS sequence"/>
</dbReference>
<feature type="signal peptide" evidence="2">
    <location>
        <begin position="1"/>
        <end position="21"/>
    </location>
</feature>
<organism evidence="3 4">
    <name type="scientific">Pseudallescheria apiosperma</name>
    <name type="common">Scedosporium apiospermum</name>
    <dbReference type="NCBI Taxonomy" id="563466"/>
    <lineage>
        <taxon>Eukaryota</taxon>
        <taxon>Fungi</taxon>
        <taxon>Dikarya</taxon>
        <taxon>Ascomycota</taxon>
        <taxon>Pezizomycotina</taxon>
        <taxon>Sordariomycetes</taxon>
        <taxon>Hypocreomycetidae</taxon>
        <taxon>Microascales</taxon>
        <taxon>Microascaceae</taxon>
        <taxon>Scedosporium</taxon>
    </lineage>
</organism>
<keyword evidence="1" id="KW-0812">Transmembrane</keyword>
<dbReference type="VEuPathDB" id="FungiDB:SAPIO_CDS1484"/>
<sequence>MFWNLALTTGLLASTASASAAMGVMAITNDVIALSSRDVLERSYLDVTSGHGLVKRQNQQFESNVTLRPDGTIDLEAWDKDTERACQDSLKKLQIATNPSGTCICYNLPSLDTNSGVFEADLRVYKFNEPNGAFQGISPQQIGVGLMYLGASVSRVNAETMQNLANGTGQAANRKRQDIVSQPENAPDLELLQQYLLVGQIDNDKMRNDLSMAELEALVMPILTLTATNSSGQTVSTNVSSNEAVFVTGVFSREIVMSDFALASLAVEIKREQLANKTVAFVLPGVQLMIYPIGLIITSIWLVLGVIAYGIGTYDRIRYAEAYKRRSARANGGRPGI</sequence>
<keyword evidence="1" id="KW-0472">Membrane</keyword>
<evidence type="ECO:0000256" key="2">
    <source>
        <dbReference type="SAM" id="SignalP"/>
    </source>
</evidence>
<name>A0A084GEE5_PSEDA</name>
<dbReference type="OMA" id="SGIAVCY"/>
<gene>
    <name evidence="3" type="ORF">SAPIO_CDS1484</name>
</gene>
<proteinExistence type="predicted"/>
<reference evidence="3 4" key="1">
    <citation type="journal article" date="2014" name="Genome Announc.">
        <title>Draft genome sequence of the pathogenic fungus Scedosporium apiospermum.</title>
        <authorList>
            <person name="Vandeputte P."/>
            <person name="Ghamrawi S."/>
            <person name="Rechenmann M."/>
            <person name="Iltis A."/>
            <person name="Giraud S."/>
            <person name="Fleury M."/>
            <person name="Thornton C."/>
            <person name="Delhaes L."/>
            <person name="Meyer W."/>
            <person name="Papon N."/>
            <person name="Bouchara J.P."/>
        </authorList>
    </citation>
    <scope>NUCLEOTIDE SEQUENCE [LARGE SCALE GENOMIC DNA]</scope>
    <source>
        <strain evidence="3 4">IHEM 14462</strain>
    </source>
</reference>
<feature type="transmembrane region" description="Helical" evidence="1">
    <location>
        <begin position="288"/>
        <end position="311"/>
    </location>
</feature>
<keyword evidence="1" id="KW-1133">Transmembrane helix</keyword>
<evidence type="ECO:0000256" key="1">
    <source>
        <dbReference type="SAM" id="Phobius"/>
    </source>
</evidence>